<dbReference type="AlphaFoldDB" id="A0A2P2KVR2"/>
<dbReference type="InterPro" id="IPR039769">
    <property type="entry name" value="Bud23-like"/>
</dbReference>
<dbReference type="PANTHER" id="PTHR12734">
    <property type="entry name" value="METHYLTRANSFERASE-RELATED"/>
    <property type="match status" value="1"/>
</dbReference>
<sequence length="44" mass="5110">MSNRPESLAPPEIFYDDAEARKYTSSSRIIEIQVCPTFVCLFHF</sequence>
<dbReference type="GO" id="GO:0070476">
    <property type="term" value="P:rRNA (guanine-N7)-methylation"/>
    <property type="evidence" value="ECO:0007669"/>
    <property type="project" value="InterPro"/>
</dbReference>
<organism evidence="1">
    <name type="scientific">Rhizophora mucronata</name>
    <name type="common">Asiatic mangrove</name>
    <dbReference type="NCBI Taxonomy" id="61149"/>
    <lineage>
        <taxon>Eukaryota</taxon>
        <taxon>Viridiplantae</taxon>
        <taxon>Streptophyta</taxon>
        <taxon>Embryophyta</taxon>
        <taxon>Tracheophyta</taxon>
        <taxon>Spermatophyta</taxon>
        <taxon>Magnoliopsida</taxon>
        <taxon>eudicotyledons</taxon>
        <taxon>Gunneridae</taxon>
        <taxon>Pentapetalae</taxon>
        <taxon>rosids</taxon>
        <taxon>fabids</taxon>
        <taxon>Malpighiales</taxon>
        <taxon>Rhizophoraceae</taxon>
        <taxon>Rhizophora</taxon>
    </lineage>
</organism>
<proteinExistence type="predicted"/>
<dbReference type="PANTHER" id="PTHR12734:SF0">
    <property type="entry name" value="18S RRNA (GUANINE-N(7))-METHYLTRANSFERASE-RELATED"/>
    <property type="match status" value="1"/>
</dbReference>
<dbReference type="GO" id="GO:0016435">
    <property type="term" value="F:rRNA (guanine) methyltransferase activity"/>
    <property type="evidence" value="ECO:0007669"/>
    <property type="project" value="InterPro"/>
</dbReference>
<accession>A0A2P2KVR2</accession>
<dbReference type="EMBL" id="GGEC01029345">
    <property type="protein sequence ID" value="MBX09829.1"/>
    <property type="molecule type" value="Transcribed_RNA"/>
</dbReference>
<protein>
    <submittedName>
        <fullName evidence="1">Uncharacterized protein</fullName>
    </submittedName>
</protein>
<reference evidence="1" key="1">
    <citation type="submission" date="2018-02" db="EMBL/GenBank/DDBJ databases">
        <title>Rhizophora mucronata_Transcriptome.</title>
        <authorList>
            <person name="Meera S.P."/>
            <person name="Sreeshan A."/>
            <person name="Augustine A."/>
        </authorList>
    </citation>
    <scope>NUCLEOTIDE SEQUENCE</scope>
    <source>
        <tissue evidence="1">Leaf</tissue>
    </source>
</reference>
<evidence type="ECO:0000313" key="1">
    <source>
        <dbReference type="EMBL" id="MBX09829.1"/>
    </source>
</evidence>
<name>A0A2P2KVR2_RHIMU</name>
<dbReference type="GO" id="GO:0005730">
    <property type="term" value="C:nucleolus"/>
    <property type="evidence" value="ECO:0007669"/>
    <property type="project" value="TreeGrafter"/>
</dbReference>